<dbReference type="Pfam" id="PF09339">
    <property type="entry name" value="HTH_IclR"/>
    <property type="match status" value="1"/>
</dbReference>
<dbReference type="InterPro" id="IPR036388">
    <property type="entry name" value="WH-like_DNA-bd_sf"/>
</dbReference>
<keyword evidence="4" id="KW-0804">Transcription</keyword>
<dbReference type="GO" id="GO:0045892">
    <property type="term" value="P:negative regulation of DNA-templated transcription"/>
    <property type="evidence" value="ECO:0007669"/>
    <property type="project" value="TreeGrafter"/>
</dbReference>
<evidence type="ECO:0000256" key="6">
    <source>
        <dbReference type="ARBA" id="ARBA00070406"/>
    </source>
</evidence>
<dbReference type="AlphaFoldDB" id="A0A367YYT4"/>
<keyword evidence="2" id="KW-0805">Transcription regulation</keyword>
<evidence type="ECO:0000256" key="5">
    <source>
        <dbReference type="ARBA" id="ARBA00058938"/>
    </source>
</evidence>
<evidence type="ECO:0000313" key="9">
    <source>
        <dbReference type="EMBL" id="RCK70172.1"/>
    </source>
</evidence>
<dbReference type="SUPFAM" id="SSF46785">
    <property type="entry name" value="Winged helix' DNA-binding domain"/>
    <property type="match status" value="1"/>
</dbReference>
<sequence>MAGGAVQSVQRAVAVVEALTAAGGQASLSELVAETGLPLTTVHRLLATLGEHGLVRQTQNRLYALGPRFLSYGEVVRQTLSTWAHPVLRALTEQTSETANLAILSNDRVIYLAQSPSPYTMRTFTEVGRQVDPHCTGVGKALMSALPDDEVRAIVEHAGMEPRTSQTITTVAGLLEEMAAIRSRGYAIDDGEQEVGVRCIAVAVPTKSVRLAVSISGPSARVTTERVPQLAPVVLDAADRLALIVDGREAGGAVAAP</sequence>
<feature type="domain" description="IclR-ED" evidence="8">
    <location>
        <begin position="61"/>
        <end position="247"/>
    </location>
</feature>
<evidence type="ECO:0000256" key="1">
    <source>
        <dbReference type="ARBA" id="ARBA00022798"/>
    </source>
</evidence>
<dbReference type="GO" id="GO:0003677">
    <property type="term" value="F:DNA binding"/>
    <property type="evidence" value="ECO:0007669"/>
    <property type="project" value="UniProtKB-KW"/>
</dbReference>
<dbReference type="PROSITE" id="PS51078">
    <property type="entry name" value="ICLR_ED"/>
    <property type="match status" value="1"/>
</dbReference>
<keyword evidence="3" id="KW-0238">DNA-binding</keyword>
<dbReference type="Pfam" id="PF01614">
    <property type="entry name" value="IclR_C"/>
    <property type="match status" value="1"/>
</dbReference>
<reference evidence="9 10" key="1">
    <citation type="submission" date="2018-07" db="EMBL/GenBank/DDBJ databases">
        <title>Desertimonas flava gen. nov. sp. nov.</title>
        <authorList>
            <person name="Liu S."/>
        </authorList>
    </citation>
    <scope>NUCLEOTIDE SEQUENCE [LARGE SCALE GENOMIC DNA]</scope>
    <source>
        <strain evidence="9 10">16Sb5-5</strain>
    </source>
</reference>
<feature type="domain" description="HTH iclR-type" evidence="7">
    <location>
        <begin position="6"/>
        <end position="67"/>
    </location>
</feature>
<dbReference type="PANTHER" id="PTHR30136">
    <property type="entry name" value="HELIX-TURN-HELIX TRANSCRIPTIONAL REGULATOR, ICLR FAMILY"/>
    <property type="match status" value="1"/>
</dbReference>
<dbReference type="SUPFAM" id="SSF55781">
    <property type="entry name" value="GAF domain-like"/>
    <property type="match status" value="1"/>
</dbReference>
<dbReference type="InterPro" id="IPR029016">
    <property type="entry name" value="GAF-like_dom_sf"/>
</dbReference>
<keyword evidence="10" id="KW-1185">Reference proteome</keyword>
<dbReference type="InterPro" id="IPR036390">
    <property type="entry name" value="WH_DNA-bd_sf"/>
</dbReference>
<dbReference type="FunFam" id="1.10.10.10:FF:000056">
    <property type="entry name" value="IclR family transcriptional regulator"/>
    <property type="match status" value="1"/>
</dbReference>
<evidence type="ECO:0000313" key="10">
    <source>
        <dbReference type="Proteomes" id="UP000252770"/>
    </source>
</evidence>
<protein>
    <recommendedName>
        <fullName evidence="6">Glycerol operon regulatory protein</fullName>
    </recommendedName>
</protein>
<dbReference type="PROSITE" id="PS51077">
    <property type="entry name" value="HTH_ICLR"/>
    <property type="match status" value="1"/>
</dbReference>
<evidence type="ECO:0000256" key="4">
    <source>
        <dbReference type="ARBA" id="ARBA00023163"/>
    </source>
</evidence>
<dbReference type="GO" id="GO:0003700">
    <property type="term" value="F:DNA-binding transcription factor activity"/>
    <property type="evidence" value="ECO:0007669"/>
    <property type="project" value="TreeGrafter"/>
</dbReference>
<dbReference type="Gene3D" id="1.10.10.10">
    <property type="entry name" value="Winged helix-like DNA-binding domain superfamily/Winged helix DNA-binding domain"/>
    <property type="match status" value="1"/>
</dbReference>
<organism evidence="9 10">
    <name type="scientific">Desertihabitans brevis</name>
    <dbReference type="NCBI Taxonomy" id="2268447"/>
    <lineage>
        <taxon>Bacteria</taxon>
        <taxon>Bacillati</taxon>
        <taxon>Actinomycetota</taxon>
        <taxon>Actinomycetes</taxon>
        <taxon>Propionibacteriales</taxon>
        <taxon>Propionibacteriaceae</taxon>
        <taxon>Desertihabitans</taxon>
    </lineage>
</organism>
<evidence type="ECO:0000259" key="8">
    <source>
        <dbReference type="PROSITE" id="PS51078"/>
    </source>
</evidence>
<accession>A0A367YYT4</accession>
<evidence type="ECO:0000259" key="7">
    <source>
        <dbReference type="PROSITE" id="PS51077"/>
    </source>
</evidence>
<dbReference type="Gene3D" id="3.30.450.40">
    <property type="match status" value="1"/>
</dbReference>
<name>A0A367YYT4_9ACTN</name>
<dbReference type="InterPro" id="IPR005471">
    <property type="entry name" value="Tscrpt_reg_IclR_N"/>
</dbReference>
<dbReference type="PANTHER" id="PTHR30136:SF24">
    <property type="entry name" value="HTH-TYPE TRANSCRIPTIONAL REPRESSOR ALLR"/>
    <property type="match status" value="1"/>
</dbReference>
<dbReference type="Proteomes" id="UP000252770">
    <property type="component" value="Unassembled WGS sequence"/>
</dbReference>
<dbReference type="EMBL" id="QOUI01000003">
    <property type="protein sequence ID" value="RCK70172.1"/>
    <property type="molecule type" value="Genomic_DNA"/>
</dbReference>
<keyword evidence="1" id="KW-0319">Glycerol metabolism</keyword>
<proteinExistence type="predicted"/>
<comment type="function">
    <text evidence="5">May be an activator protein for the gylABX operon.</text>
</comment>
<dbReference type="SMART" id="SM00346">
    <property type="entry name" value="HTH_ICLR"/>
    <property type="match status" value="1"/>
</dbReference>
<dbReference type="InterPro" id="IPR050707">
    <property type="entry name" value="HTH_MetabolicPath_Reg"/>
</dbReference>
<gene>
    <name evidence="9" type="ORF">DT076_05710</name>
</gene>
<comment type="caution">
    <text evidence="9">The sequence shown here is derived from an EMBL/GenBank/DDBJ whole genome shotgun (WGS) entry which is preliminary data.</text>
</comment>
<dbReference type="GO" id="GO:0006071">
    <property type="term" value="P:glycerol metabolic process"/>
    <property type="evidence" value="ECO:0007669"/>
    <property type="project" value="UniProtKB-KW"/>
</dbReference>
<evidence type="ECO:0000256" key="3">
    <source>
        <dbReference type="ARBA" id="ARBA00023125"/>
    </source>
</evidence>
<evidence type="ECO:0000256" key="2">
    <source>
        <dbReference type="ARBA" id="ARBA00023015"/>
    </source>
</evidence>
<dbReference type="InterPro" id="IPR014757">
    <property type="entry name" value="Tscrpt_reg_IclR_C"/>
</dbReference>